<dbReference type="GO" id="GO:0018580">
    <property type="term" value="F:nitronate monooxygenase activity"/>
    <property type="evidence" value="ECO:0007669"/>
    <property type="project" value="TreeGrafter"/>
</dbReference>
<dbReference type="SUPFAM" id="SSF51412">
    <property type="entry name" value="Inosine monophosphate dehydrogenase (IMPDH)"/>
    <property type="match status" value="1"/>
</dbReference>
<gene>
    <name evidence="1" type="ORF">LCGC14_1298280</name>
</gene>
<dbReference type="EMBL" id="LAZR01007553">
    <property type="protein sequence ID" value="KKM84529.1"/>
    <property type="molecule type" value="Genomic_DNA"/>
</dbReference>
<name>A0A0F9KQR1_9ZZZZ</name>
<accession>A0A0F9KQR1</accession>
<dbReference type="AlphaFoldDB" id="A0A0F9KQR1"/>
<reference evidence="1" key="1">
    <citation type="journal article" date="2015" name="Nature">
        <title>Complex archaea that bridge the gap between prokaryotes and eukaryotes.</title>
        <authorList>
            <person name="Spang A."/>
            <person name="Saw J.H."/>
            <person name="Jorgensen S.L."/>
            <person name="Zaremba-Niedzwiedzka K."/>
            <person name="Martijn J."/>
            <person name="Lind A.E."/>
            <person name="van Eijk R."/>
            <person name="Schleper C."/>
            <person name="Guy L."/>
            <person name="Ettema T.J."/>
        </authorList>
    </citation>
    <scope>NUCLEOTIDE SEQUENCE</scope>
</reference>
<dbReference type="PANTHER" id="PTHR42747:SF3">
    <property type="entry name" value="NITRONATE MONOOXYGENASE-RELATED"/>
    <property type="match status" value="1"/>
</dbReference>
<dbReference type="PANTHER" id="PTHR42747">
    <property type="entry name" value="NITRONATE MONOOXYGENASE-RELATED"/>
    <property type="match status" value="1"/>
</dbReference>
<evidence type="ECO:0000313" key="1">
    <source>
        <dbReference type="EMBL" id="KKM84529.1"/>
    </source>
</evidence>
<sequence>MKAALQAGASAVQFGTAFILCPESSANEAYRDALRSERAAETRLTKVLSGRPARGIVNRLISLGEAKGSPPPADYPVAYDLTKRLNEAASTCENHEFAAQWAGQGAPLARELPAADLVALIMEESRSQDLV</sequence>
<dbReference type="Pfam" id="PF03060">
    <property type="entry name" value="NMO"/>
    <property type="match status" value="1"/>
</dbReference>
<dbReference type="InterPro" id="IPR013785">
    <property type="entry name" value="Aldolase_TIM"/>
</dbReference>
<comment type="caution">
    <text evidence="1">The sequence shown here is derived from an EMBL/GenBank/DDBJ whole genome shotgun (WGS) entry which is preliminary data.</text>
</comment>
<organism evidence="1">
    <name type="scientific">marine sediment metagenome</name>
    <dbReference type="NCBI Taxonomy" id="412755"/>
    <lineage>
        <taxon>unclassified sequences</taxon>
        <taxon>metagenomes</taxon>
        <taxon>ecological metagenomes</taxon>
    </lineage>
</organism>
<protein>
    <submittedName>
        <fullName evidence="1">Uncharacterized protein</fullName>
    </submittedName>
</protein>
<dbReference type="Gene3D" id="3.20.20.70">
    <property type="entry name" value="Aldolase class I"/>
    <property type="match status" value="1"/>
</dbReference>
<proteinExistence type="predicted"/>